<gene>
    <name evidence="10" type="ORF">METZ01_LOCUS68140</name>
</gene>
<keyword evidence="6 8" id="KW-1133">Transmembrane helix</keyword>
<feature type="transmembrane region" description="Helical" evidence="8">
    <location>
        <begin position="137"/>
        <end position="157"/>
    </location>
</feature>
<keyword evidence="7 8" id="KW-0472">Membrane</keyword>
<dbReference type="PANTHER" id="PTHR42929:SF1">
    <property type="entry name" value="INNER MEMBRANE ABC TRANSPORTER PERMEASE PROTEIN YDCU-RELATED"/>
    <property type="match status" value="1"/>
</dbReference>
<dbReference type="GO" id="GO:0005886">
    <property type="term" value="C:plasma membrane"/>
    <property type="evidence" value="ECO:0007669"/>
    <property type="project" value="UniProtKB-SubCell"/>
</dbReference>
<dbReference type="PANTHER" id="PTHR42929">
    <property type="entry name" value="INNER MEMBRANE ABC TRANSPORTER PERMEASE PROTEIN YDCU-RELATED-RELATED"/>
    <property type="match status" value="1"/>
</dbReference>
<evidence type="ECO:0000256" key="4">
    <source>
        <dbReference type="ARBA" id="ARBA00022475"/>
    </source>
</evidence>
<feature type="transmembrane region" description="Helical" evidence="8">
    <location>
        <begin position="266"/>
        <end position="289"/>
    </location>
</feature>
<evidence type="ECO:0000256" key="8">
    <source>
        <dbReference type="SAM" id="Phobius"/>
    </source>
</evidence>
<accession>A0A381TGQ0</accession>
<name>A0A381TGQ0_9ZZZZ</name>
<keyword evidence="3" id="KW-0813">Transport</keyword>
<protein>
    <recommendedName>
        <fullName evidence="9">ABC transmembrane type-1 domain-containing protein</fullName>
    </recommendedName>
</protein>
<keyword evidence="5 8" id="KW-0812">Transmembrane</keyword>
<organism evidence="10">
    <name type="scientific">marine metagenome</name>
    <dbReference type="NCBI Taxonomy" id="408172"/>
    <lineage>
        <taxon>unclassified sequences</taxon>
        <taxon>metagenomes</taxon>
        <taxon>ecological metagenomes</taxon>
    </lineage>
</organism>
<dbReference type="PROSITE" id="PS50928">
    <property type="entry name" value="ABC_TM1"/>
    <property type="match status" value="1"/>
</dbReference>
<dbReference type="Gene3D" id="1.10.3720.10">
    <property type="entry name" value="MetI-like"/>
    <property type="match status" value="1"/>
</dbReference>
<proteinExistence type="inferred from homology"/>
<evidence type="ECO:0000259" key="9">
    <source>
        <dbReference type="PROSITE" id="PS50928"/>
    </source>
</evidence>
<feature type="transmembrane region" description="Helical" evidence="8">
    <location>
        <begin position="29"/>
        <end position="52"/>
    </location>
</feature>
<comment type="similarity">
    <text evidence="2">Belongs to the binding-protein-dependent transport system permease family. CysTW subfamily.</text>
</comment>
<feature type="transmembrane region" description="Helical" evidence="8">
    <location>
        <begin position="207"/>
        <end position="232"/>
    </location>
</feature>
<evidence type="ECO:0000256" key="3">
    <source>
        <dbReference type="ARBA" id="ARBA00022448"/>
    </source>
</evidence>
<reference evidence="10" key="1">
    <citation type="submission" date="2018-05" db="EMBL/GenBank/DDBJ databases">
        <authorList>
            <person name="Lanie J.A."/>
            <person name="Ng W.-L."/>
            <person name="Kazmierczak K.M."/>
            <person name="Andrzejewski T.M."/>
            <person name="Davidsen T.M."/>
            <person name="Wayne K.J."/>
            <person name="Tettelin H."/>
            <person name="Glass J.I."/>
            <person name="Rusch D."/>
            <person name="Podicherti R."/>
            <person name="Tsui H.-C.T."/>
            <person name="Winkler M.E."/>
        </authorList>
    </citation>
    <scope>NUCLEOTIDE SEQUENCE</scope>
</reference>
<evidence type="ECO:0000256" key="7">
    <source>
        <dbReference type="ARBA" id="ARBA00023136"/>
    </source>
</evidence>
<keyword evidence="4" id="KW-1003">Cell membrane</keyword>
<evidence type="ECO:0000256" key="5">
    <source>
        <dbReference type="ARBA" id="ARBA00022692"/>
    </source>
</evidence>
<dbReference type="CDD" id="cd06261">
    <property type="entry name" value="TM_PBP2"/>
    <property type="match status" value="1"/>
</dbReference>
<dbReference type="SUPFAM" id="SSF161098">
    <property type="entry name" value="MetI-like"/>
    <property type="match status" value="1"/>
</dbReference>
<dbReference type="AlphaFoldDB" id="A0A381TGQ0"/>
<evidence type="ECO:0000256" key="1">
    <source>
        <dbReference type="ARBA" id="ARBA00004651"/>
    </source>
</evidence>
<feature type="transmembrane region" description="Helical" evidence="8">
    <location>
        <begin position="112"/>
        <end position="130"/>
    </location>
</feature>
<dbReference type="InterPro" id="IPR035906">
    <property type="entry name" value="MetI-like_sf"/>
</dbReference>
<dbReference type="GO" id="GO:0055085">
    <property type="term" value="P:transmembrane transport"/>
    <property type="evidence" value="ECO:0007669"/>
    <property type="project" value="InterPro"/>
</dbReference>
<feature type="transmembrane region" description="Helical" evidence="8">
    <location>
        <begin position="163"/>
        <end position="186"/>
    </location>
</feature>
<sequence>MNHSFAPTERRPQKRHAMTIYGLTWSMPIVIWQFIFFIFPIMFLLLMSFWLVKNYRMVPGFDTINWVTMFGKGYFWDTYWRTLGYATVATIVTSIVAFPCSFALAFKVSPELRRWALFFLIVPFFTSYLVRVYSWQIFLGTNGIINILFGYIGLGPFPMLNNFFGTLVGYLTLCLPLAVVLQLISLSNVDRNLIEAAHNLGCGRLRTVFSVIIPLAKVGIIVAAVFTFILSFGDFVSPYYLGGSKPPTLSILIIDTTKSGQQWPRAAVIAITMIVTLLAVMFTAVGAAYRKRT</sequence>
<dbReference type="EMBL" id="UINC01004568">
    <property type="protein sequence ID" value="SVA15286.1"/>
    <property type="molecule type" value="Genomic_DNA"/>
</dbReference>
<evidence type="ECO:0000313" key="10">
    <source>
        <dbReference type="EMBL" id="SVA15286.1"/>
    </source>
</evidence>
<evidence type="ECO:0000256" key="6">
    <source>
        <dbReference type="ARBA" id="ARBA00022989"/>
    </source>
</evidence>
<feature type="domain" description="ABC transmembrane type-1" evidence="9">
    <location>
        <begin position="79"/>
        <end position="286"/>
    </location>
</feature>
<dbReference type="Pfam" id="PF00528">
    <property type="entry name" value="BPD_transp_1"/>
    <property type="match status" value="1"/>
</dbReference>
<comment type="subcellular location">
    <subcellularLocation>
        <location evidence="1">Cell membrane</location>
        <topology evidence="1">Multi-pass membrane protein</topology>
    </subcellularLocation>
</comment>
<feature type="transmembrane region" description="Helical" evidence="8">
    <location>
        <begin position="82"/>
        <end position="106"/>
    </location>
</feature>
<dbReference type="InterPro" id="IPR000515">
    <property type="entry name" value="MetI-like"/>
</dbReference>
<evidence type="ECO:0000256" key="2">
    <source>
        <dbReference type="ARBA" id="ARBA00007069"/>
    </source>
</evidence>